<keyword evidence="3 4" id="KW-0597">Phosphoprotein</keyword>
<evidence type="ECO:0000256" key="2">
    <source>
        <dbReference type="ARBA" id="ARBA00012438"/>
    </source>
</evidence>
<dbReference type="Gene3D" id="3.30.565.10">
    <property type="entry name" value="Histidine kinase-like ATPase, C-terminal domain"/>
    <property type="match status" value="1"/>
</dbReference>
<dbReference type="AlphaFoldDB" id="A0A238JVT1"/>
<dbReference type="GO" id="GO:0000155">
    <property type="term" value="F:phosphorelay sensor kinase activity"/>
    <property type="evidence" value="ECO:0007669"/>
    <property type="project" value="InterPro"/>
</dbReference>
<reference evidence="9" key="1">
    <citation type="submission" date="2017-05" db="EMBL/GenBank/DDBJ databases">
        <authorList>
            <person name="Rodrigo-Torres L."/>
            <person name="Arahal R. D."/>
            <person name="Lucena T."/>
        </authorList>
    </citation>
    <scope>NUCLEOTIDE SEQUENCE [LARGE SCALE GENOMIC DNA]</scope>
    <source>
        <strain evidence="9">CECT 8621</strain>
    </source>
</reference>
<dbReference type="InterPro" id="IPR035965">
    <property type="entry name" value="PAS-like_dom_sf"/>
</dbReference>
<dbReference type="SUPFAM" id="SSF55785">
    <property type="entry name" value="PYP-like sensor domain (PAS domain)"/>
    <property type="match status" value="1"/>
</dbReference>
<evidence type="ECO:0000259" key="6">
    <source>
        <dbReference type="PROSITE" id="PS50109"/>
    </source>
</evidence>
<dbReference type="SMART" id="SM00387">
    <property type="entry name" value="HATPase_c"/>
    <property type="match status" value="1"/>
</dbReference>
<dbReference type="InterPro" id="IPR005467">
    <property type="entry name" value="His_kinase_dom"/>
</dbReference>
<dbReference type="SUPFAM" id="SSF55874">
    <property type="entry name" value="ATPase domain of HSP90 chaperone/DNA topoisomerase II/histidine kinase"/>
    <property type="match status" value="1"/>
</dbReference>
<dbReference type="InterPro" id="IPR003661">
    <property type="entry name" value="HisK_dim/P_dom"/>
</dbReference>
<dbReference type="Pfam" id="PF02518">
    <property type="entry name" value="HATPase_c"/>
    <property type="match status" value="1"/>
</dbReference>
<accession>A0A238JVT1</accession>
<dbReference type="EMBL" id="FXYE01000001">
    <property type="protein sequence ID" value="SMX34788.1"/>
    <property type="molecule type" value="Genomic_DNA"/>
</dbReference>
<dbReference type="Proteomes" id="UP000202922">
    <property type="component" value="Unassembled WGS sequence"/>
</dbReference>
<evidence type="ECO:0000313" key="9">
    <source>
        <dbReference type="Proteomes" id="UP000202922"/>
    </source>
</evidence>
<dbReference type="InterPro" id="IPR004358">
    <property type="entry name" value="Sig_transdc_His_kin-like_C"/>
</dbReference>
<dbReference type="SUPFAM" id="SSF47384">
    <property type="entry name" value="Homodimeric domain of signal transducing histidine kinase"/>
    <property type="match status" value="1"/>
</dbReference>
<keyword evidence="9" id="KW-1185">Reference proteome</keyword>
<dbReference type="FunFam" id="1.10.287.130:FF:000037">
    <property type="entry name" value="Hybrid sensor histidine kinase/response regulator"/>
    <property type="match status" value="1"/>
</dbReference>
<dbReference type="EC" id="2.7.13.3" evidence="2"/>
<organism evidence="8 9">
    <name type="scientific">Actibacterium lipolyticum</name>
    <dbReference type="NCBI Taxonomy" id="1524263"/>
    <lineage>
        <taxon>Bacteria</taxon>
        <taxon>Pseudomonadati</taxon>
        <taxon>Pseudomonadota</taxon>
        <taxon>Alphaproteobacteria</taxon>
        <taxon>Rhodobacterales</taxon>
        <taxon>Roseobacteraceae</taxon>
        <taxon>Actibacterium</taxon>
    </lineage>
</organism>
<dbReference type="InterPro" id="IPR036097">
    <property type="entry name" value="HisK_dim/P_sf"/>
</dbReference>
<keyword evidence="5" id="KW-1133">Transmembrane helix</keyword>
<protein>
    <recommendedName>
        <fullName evidence="2">histidine kinase</fullName>
        <ecNumber evidence="2">2.7.13.3</ecNumber>
    </recommendedName>
</protein>
<evidence type="ECO:0000256" key="4">
    <source>
        <dbReference type="PROSITE-ProRule" id="PRU00169"/>
    </source>
</evidence>
<dbReference type="PANTHER" id="PTHR43065:SF42">
    <property type="entry name" value="TWO-COMPONENT SENSOR PPRA"/>
    <property type="match status" value="1"/>
</dbReference>
<feature type="domain" description="Response regulatory" evidence="7">
    <location>
        <begin position="685"/>
        <end position="801"/>
    </location>
</feature>
<dbReference type="Gene3D" id="1.10.287.130">
    <property type="match status" value="1"/>
</dbReference>
<evidence type="ECO:0000259" key="7">
    <source>
        <dbReference type="PROSITE" id="PS50110"/>
    </source>
</evidence>
<dbReference type="Pfam" id="PF00072">
    <property type="entry name" value="Response_reg"/>
    <property type="match status" value="1"/>
</dbReference>
<dbReference type="PANTHER" id="PTHR43065">
    <property type="entry name" value="SENSOR HISTIDINE KINASE"/>
    <property type="match status" value="1"/>
</dbReference>
<gene>
    <name evidence="8" type="ORF">COL8621_01489</name>
</gene>
<dbReference type="Gene3D" id="3.40.50.2300">
    <property type="match status" value="1"/>
</dbReference>
<evidence type="ECO:0000256" key="1">
    <source>
        <dbReference type="ARBA" id="ARBA00000085"/>
    </source>
</evidence>
<dbReference type="InterPro" id="IPR001789">
    <property type="entry name" value="Sig_transdc_resp-reg_receiver"/>
</dbReference>
<comment type="catalytic activity">
    <reaction evidence="1">
        <text>ATP + protein L-histidine = ADP + protein N-phospho-L-histidine.</text>
        <dbReference type="EC" id="2.7.13.3"/>
    </reaction>
</comment>
<proteinExistence type="predicted"/>
<evidence type="ECO:0000256" key="3">
    <source>
        <dbReference type="ARBA" id="ARBA00022553"/>
    </source>
</evidence>
<dbReference type="InterPro" id="IPR011006">
    <property type="entry name" value="CheY-like_superfamily"/>
</dbReference>
<dbReference type="CDD" id="cd00082">
    <property type="entry name" value="HisKA"/>
    <property type="match status" value="1"/>
</dbReference>
<dbReference type="InterPro" id="IPR036890">
    <property type="entry name" value="HATPase_C_sf"/>
</dbReference>
<feature type="domain" description="Histidine kinase" evidence="6">
    <location>
        <begin position="403"/>
        <end position="626"/>
    </location>
</feature>
<feature type="modified residue" description="4-aspartylphosphate" evidence="4">
    <location>
        <position position="736"/>
    </location>
</feature>
<keyword evidence="5" id="KW-0472">Membrane</keyword>
<dbReference type="SMART" id="SM00448">
    <property type="entry name" value="REC"/>
    <property type="match status" value="1"/>
</dbReference>
<keyword evidence="5" id="KW-0812">Transmembrane</keyword>
<dbReference type="InterPro" id="IPR003594">
    <property type="entry name" value="HATPase_dom"/>
</dbReference>
<evidence type="ECO:0000313" key="8">
    <source>
        <dbReference type="EMBL" id="SMX34788.1"/>
    </source>
</evidence>
<sequence length="802" mass="86881">MSFLAPDFNPIARRAEVFAAYCGQFLLISLALFIGAFVVTEPMLSLGLLASGTTLVVMVGVLWGTSRSTRKVATATVALARAFSEKDAAPGVATNELGQVTYQNPAALKRFGAETNETLIRALGELFANPAGVVHRLQSRAQAQGGALEDVVTRRGHVRVSVHTLKGGAFFWRFDELDDRGGGRGAEGLSLPMLTVGRNGTILFMNDAARTFAGGRVKSLGQVFTNLPIRSGGINEVKGRSGAKSARVVEIENKAGRREVYFFPIDMADENSALGDQFFDALPVALLKLQPNGQVTMSNRLARGLLGHGPGEIQFPDLVEGLGRSVLDWLAEVSEGRAVRRAEVLRVKRDDKEVFLQVSLEKNPECGEGELIAVLHDATELKTLEAQFVQSQKMQAIGQLAGGVAHDFNNLLTAISGHCDLLLLRHDQGDPDFGDLMQINQNANRAASLVGQLLAFSRKQTLRPEVVDLRDTLTDLTHLLNRLVGERVQLTVSHDPNLGQIRADKRQLEQVIMNLVVNARDAMPDGGEIRIETGMHHLTEPLRRDRAVVSPGHYVLVRVIDEGTGIAPDKLSKIFEPFFTTKGVGEGTGLGLSTAYGIVKQTGGFIFVDSAQGSGTCFTLYFPMHEFGTAPEAVEAGFESVPAQVDKVLAPVAMVKDSAQQGSRSDVATRPDNQMTDGFRQGEGVVLLVEDEAPVRAFASRALRMRGFTVLEAENAEQALEALEDSKIAVDVFVTDVVMPGMDGPSWVRKALETRPDTRVVFVSGYAEDSFSDTQARIPNSVFLPKPFSLNELTTTVREQIP</sequence>
<feature type="transmembrane region" description="Helical" evidence="5">
    <location>
        <begin position="46"/>
        <end position="64"/>
    </location>
</feature>
<dbReference type="Pfam" id="PF00512">
    <property type="entry name" value="HisKA"/>
    <property type="match status" value="1"/>
</dbReference>
<dbReference type="SUPFAM" id="SSF52172">
    <property type="entry name" value="CheY-like"/>
    <property type="match status" value="1"/>
</dbReference>
<evidence type="ECO:0000256" key="5">
    <source>
        <dbReference type="SAM" id="Phobius"/>
    </source>
</evidence>
<dbReference type="SMART" id="SM00388">
    <property type="entry name" value="HisKA"/>
    <property type="match status" value="1"/>
</dbReference>
<dbReference type="PRINTS" id="PR00344">
    <property type="entry name" value="BCTRLSENSOR"/>
</dbReference>
<name>A0A238JVT1_9RHOB</name>
<feature type="transmembrane region" description="Helical" evidence="5">
    <location>
        <begin position="18"/>
        <end position="39"/>
    </location>
</feature>
<dbReference type="PROSITE" id="PS50109">
    <property type="entry name" value="HIS_KIN"/>
    <property type="match status" value="1"/>
</dbReference>
<dbReference type="PROSITE" id="PS50110">
    <property type="entry name" value="RESPONSE_REGULATORY"/>
    <property type="match status" value="1"/>
</dbReference>